<dbReference type="Gene3D" id="1.10.357.10">
    <property type="entry name" value="Tetracycline Repressor, domain 2"/>
    <property type="match status" value="1"/>
</dbReference>
<dbReference type="PATRIC" id="fig|1461581.3.peg.77"/>
<dbReference type="OrthoDB" id="63332at2"/>
<evidence type="ECO:0000256" key="3">
    <source>
        <dbReference type="ARBA" id="ARBA00023163"/>
    </source>
</evidence>
<accession>A0A078LZG7</accession>
<dbReference type="SUPFAM" id="SSF48498">
    <property type="entry name" value="Tetracyclin repressor-like, C-terminal domain"/>
    <property type="match status" value="1"/>
</dbReference>
<keyword evidence="3" id="KW-0804">Transcription</keyword>
<dbReference type="PANTHER" id="PTHR30055:SF222">
    <property type="entry name" value="REGULATORY PROTEIN"/>
    <property type="match status" value="1"/>
</dbReference>
<evidence type="ECO:0000259" key="5">
    <source>
        <dbReference type="PROSITE" id="PS50977"/>
    </source>
</evidence>
<dbReference type="InterPro" id="IPR036271">
    <property type="entry name" value="Tet_transcr_reg_TetR-rel_C_sf"/>
</dbReference>
<proteinExistence type="predicted"/>
<evidence type="ECO:0000313" key="6">
    <source>
        <dbReference type="EMBL" id="CEA00523.1"/>
    </source>
</evidence>
<dbReference type="InterPro" id="IPR023772">
    <property type="entry name" value="DNA-bd_HTH_TetR-type_CS"/>
</dbReference>
<sequence>MSSLRERQKEERREAILDAAVTLFDQLGYSATTVEQIAARAGVSAPTVFNYFGSKQDILYALAVRADTLALNEALEELPAMDSMVDAMCHLNSMIVKRELEALPVTVWREICSPYGNVSEGYQAVNQRLMQGTAQQLRQAQQRGRISSQYDPLFIAEFLNDYCTLMFAKLVHEDSPDRAAHDLRVRQAFELIFNGLHP</sequence>
<dbReference type="InterPro" id="IPR009057">
    <property type="entry name" value="Homeodomain-like_sf"/>
</dbReference>
<dbReference type="PROSITE" id="PS01081">
    <property type="entry name" value="HTH_TETR_1"/>
    <property type="match status" value="1"/>
</dbReference>
<dbReference type="PROSITE" id="PS50977">
    <property type="entry name" value="HTH_TETR_2"/>
    <property type="match status" value="1"/>
</dbReference>
<dbReference type="RefSeq" id="WP_044497645.1">
    <property type="nucleotide sequence ID" value="NZ_LK391969.1"/>
</dbReference>
<evidence type="ECO:0000256" key="4">
    <source>
        <dbReference type="PROSITE-ProRule" id="PRU00335"/>
    </source>
</evidence>
<dbReference type="InterPro" id="IPR050109">
    <property type="entry name" value="HTH-type_TetR-like_transc_reg"/>
</dbReference>
<dbReference type="InterPro" id="IPR001647">
    <property type="entry name" value="HTH_TetR"/>
</dbReference>
<reference evidence="6" key="1">
    <citation type="submission" date="2014-07" db="EMBL/GenBank/DDBJ databases">
        <authorList>
            <person name="Urmite Genomes Urmite Genomes"/>
        </authorList>
    </citation>
    <scope>NUCLEOTIDE SEQUENCE</scope>
    <source>
        <strain evidence="6">12M76_air</strain>
    </source>
</reference>
<feature type="domain" description="HTH tetR-type" evidence="5">
    <location>
        <begin position="10"/>
        <end position="70"/>
    </location>
</feature>
<keyword evidence="1" id="KW-0805">Transcription regulation</keyword>
<evidence type="ECO:0000256" key="1">
    <source>
        <dbReference type="ARBA" id="ARBA00023015"/>
    </source>
</evidence>
<dbReference type="Pfam" id="PF00440">
    <property type="entry name" value="TetR_N"/>
    <property type="match status" value="1"/>
</dbReference>
<gene>
    <name evidence="6" type="ORF">BN1049_00083</name>
</gene>
<name>A0A078LZG7_9PSED</name>
<dbReference type="FunFam" id="1.10.10.60:FF:000141">
    <property type="entry name" value="TetR family transcriptional regulator"/>
    <property type="match status" value="1"/>
</dbReference>
<protein>
    <submittedName>
        <fullName evidence="6">TetR family transcriptional regulator</fullName>
    </submittedName>
</protein>
<feature type="DNA-binding region" description="H-T-H motif" evidence="4">
    <location>
        <begin position="33"/>
        <end position="52"/>
    </location>
</feature>
<dbReference type="AlphaFoldDB" id="A0A078LZG7"/>
<keyword evidence="2 4" id="KW-0238">DNA-binding</keyword>
<dbReference type="GO" id="GO:0003677">
    <property type="term" value="F:DNA binding"/>
    <property type="evidence" value="ECO:0007669"/>
    <property type="project" value="UniProtKB-UniRule"/>
</dbReference>
<dbReference type="SUPFAM" id="SSF46689">
    <property type="entry name" value="Homeodomain-like"/>
    <property type="match status" value="1"/>
</dbReference>
<evidence type="ECO:0000256" key="2">
    <source>
        <dbReference type="ARBA" id="ARBA00023125"/>
    </source>
</evidence>
<dbReference type="PANTHER" id="PTHR30055">
    <property type="entry name" value="HTH-TYPE TRANSCRIPTIONAL REGULATOR RUTR"/>
    <property type="match status" value="1"/>
</dbReference>
<organism evidence="6">
    <name type="scientific">Pseudomonas saudimassiliensis</name>
    <dbReference type="NCBI Taxonomy" id="1461581"/>
    <lineage>
        <taxon>Bacteria</taxon>
        <taxon>Pseudomonadati</taxon>
        <taxon>Pseudomonadota</taxon>
        <taxon>Gammaproteobacteria</taxon>
        <taxon>Pseudomonadales</taxon>
        <taxon>Pseudomonadaceae</taxon>
        <taxon>Pseudomonas</taxon>
    </lineage>
</organism>
<dbReference type="PRINTS" id="PR00455">
    <property type="entry name" value="HTHTETR"/>
</dbReference>
<dbReference type="EMBL" id="LM997413">
    <property type="protein sequence ID" value="CEA00523.1"/>
    <property type="molecule type" value="Genomic_DNA"/>
</dbReference>
<dbReference type="EMBL" id="LK391969">
    <property type="protein sequence ID" value="CEF25182.1"/>
    <property type="molecule type" value="Genomic_DNA"/>
</dbReference>